<keyword evidence="12" id="KW-1185">Reference proteome</keyword>
<evidence type="ECO:0000256" key="8">
    <source>
        <dbReference type="SAM" id="Coils"/>
    </source>
</evidence>
<comment type="caution">
    <text evidence="11">The sequence shown here is derived from an EMBL/GenBank/DDBJ whole genome shotgun (WGS) entry which is preliminary data.</text>
</comment>
<feature type="domain" description="VPS37 C-terminal" evidence="10">
    <location>
        <begin position="103"/>
        <end position="192"/>
    </location>
</feature>
<evidence type="ECO:0000313" key="11">
    <source>
        <dbReference type="EMBL" id="KAK2911565.1"/>
    </source>
</evidence>
<reference evidence="11" key="1">
    <citation type="submission" date="2023-08" db="EMBL/GenBank/DDBJ databases">
        <title>Chromosome-level Genome Assembly of mud carp (Cirrhinus molitorella).</title>
        <authorList>
            <person name="Liu H."/>
        </authorList>
    </citation>
    <scope>NUCLEOTIDE SEQUENCE</scope>
    <source>
        <strain evidence="11">Prfri</strain>
        <tissue evidence="11">Muscle</tissue>
    </source>
</reference>
<dbReference type="FunFam" id="1.10.287.660:FF:000018">
    <property type="entry name" value="Si:ch211-284f22.3"/>
    <property type="match status" value="1"/>
</dbReference>
<evidence type="ECO:0000256" key="3">
    <source>
        <dbReference type="ARBA" id="ARBA00022448"/>
    </source>
</evidence>
<accession>A0AA88TVF3</accession>
<dbReference type="EMBL" id="JAUYZG010000003">
    <property type="protein sequence ID" value="KAK2911565.1"/>
    <property type="molecule type" value="Genomic_DNA"/>
</dbReference>
<dbReference type="AlphaFoldDB" id="A0AA88TVF3"/>
<dbReference type="Pfam" id="PF07200">
    <property type="entry name" value="Mod_r"/>
    <property type="match status" value="1"/>
</dbReference>
<dbReference type="PANTHER" id="PTHR13678:SF24">
    <property type="entry name" value="SI:CH211-284F22.3"/>
    <property type="match status" value="1"/>
</dbReference>
<evidence type="ECO:0000256" key="9">
    <source>
        <dbReference type="SAM" id="MobiDB-lite"/>
    </source>
</evidence>
<dbReference type="InterPro" id="IPR009851">
    <property type="entry name" value="Mod_r"/>
</dbReference>
<gene>
    <name evidence="11" type="ORF">Q8A67_003698</name>
</gene>
<evidence type="ECO:0000256" key="5">
    <source>
        <dbReference type="ARBA" id="ARBA00022927"/>
    </source>
</evidence>
<organism evidence="11 12">
    <name type="scientific">Cirrhinus molitorella</name>
    <name type="common">mud carp</name>
    <dbReference type="NCBI Taxonomy" id="172907"/>
    <lineage>
        <taxon>Eukaryota</taxon>
        <taxon>Metazoa</taxon>
        <taxon>Chordata</taxon>
        <taxon>Craniata</taxon>
        <taxon>Vertebrata</taxon>
        <taxon>Euteleostomi</taxon>
        <taxon>Actinopterygii</taxon>
        <taxon>Neopterygii</taxon>
        <taxon>Teleostei</taxon>
        <taxon>Ostariophysi</taxon>
        <taxon>Cypriniformes</taxon>
        <taxon>Cyprinidae</taxon>
        <taxon>Labeoninae</taxon>
        <taxon>Labeonini</taxon>
        <taxon>Cirrhinus</taxon>
    </lineage>
</organism>
<comment type="subcellular location">
    <subcellularLocation>
        <location evidence="1">Late endosome membrane</location>
        <topology evidence="1">Peripheral membrane protein</topology>
    </subcellularLocation>
</comment>
<feature type="coiled-coil region" evidence="8">
    <location>
        <begin position="85"/>
        <end position="146"/>
    </location>
</feature>
<keyword evidence="5 7" id="KW-0653">Protein transport</keyword>
<evidence type="ECO:0000256" key="4">
    <source>
        <dbReference type="ARBA" id="ARBA00022753"/>
    </source>
</evidence>
<feature type="compositionally biased region" description="Basic and acidic residues" evidence="9">
    <location>
        <begin position="178"/>
        <end position="205"/>
    </location>
</feature>
<dbReference type="PROSITE" id="PS51314">
    <property type="entry name" value="VPS37_C"/>
    <property type="match status" value="1"/>
</dbReference>
<dbReference type="GO" id="GO:0031902">
    <property type="term" value="C:late endosome membrane"/>
    <property type="evidence" value="ECO:0007669"/>
    <property type="project" value="UniProtKB-SubCell"/>
</dbReference>
<dbReference type="InterPro" id="IPR037202">
    <property type="entry name" value="ESCRT_assembly_dom"/>
</dbReference>
<evidence type="ECO:0000313" key="12">
    <source>
        <dbReference type="Proteomes" id="UP001187343"/>
    </source>
</evidence>
<dbReference type="GO" id="GO:0000813">
    <property type="term" value="C:ESCRT I complex"/>
    <property type="evidence" value="ECO:0007669"/>
    <property type="project" value="UniProtKB-ARBA"/>
</dbReference>
<dbReference type="GO" id="GO:0006623">
    <property type="term" value="P:protein targeting to vacuole"/>
    <property type="evidence" value="ECO:0007669"/>
    <property type="project" value="TreeGrafter"/>
</dbReference>
<evidence type="ECO:0000256" key="1">
    <source>
        <dbReference type="ARBA" id="ARBA00004633"/>
    </source>
</evidence>
<name>A0AA88TVF3_9TELE</name>
<comment type="similarity">
    <text evidence="2">Belongs to the VPS37 family.</text>
</comment>
<dbReference type="GO" id="GO:0043162">
    <property type="term" value="P:ubiquitin-dependent protein catabolic process via the multivesicular body sorting pathway"/>
    <property type="evidence" value="ECO:0007669"/>
    <property type="project" value="TreeGrafter"/>
</dbReference>
<sequence length="300" mass="34377">MAGKRTCLVRLTGTRMSQKRDVNSYPDGYRVLNSSELRELLQDEEKMNQIVRLSEKFQELQLDRETLLVTNRSLAEESLSHRPHLQNGKRQLAAKYEELAKLTAACREKQSRLDAFTEKHSPQTAQNLLQEEVTRAEEQSEELLERFMEGHVPLEEFLDSFQSHRKTYHIRRAQAEKLQELNKADRKPKKQEEEPKTEEEHKDSRPNGISAHCPPRVFQLRYGLTPAILLPLSSSSASVLPPLDSRSGQPHVTGPCARHSCPGQPVGLRVIGQLPGWPVRPVRLQQLYRPSPHQPEPPCR</sequence>
<evidence type="ECO:0000256" key="7">
    <source>
        <dbReference type="PROSITE-ProRule" id="PRU00646"/>
    </source>
</evidence>
<evidence type="ECO:0000259" key="10">
    <source>
        <dbReference type="PROSITE" id="PS51314"/>
    </source>
</evidence>
<comment type="function">
    <text evidence="6">Component of the ESCRT-I complex, a regulator of vesicular trafficking process. Required for the sorting of endocytic ubiquitinated cargos into multivesicular bodies. May be involved in cell growth and differentiation.</text>
</comment>
<keyword evidence="4" id="KW-0967">Endosome</keyword>
<dbReference type="InterPro" id="IPR029012">
    <property type="entry name" value="Helix_hairpin_bin_sf"/>
</dbReference>
<keyword evidence="8" id="KW-0175">Coiled coil</keyword>
<evidence type="ECO:0000256" key="2">
    <source>
        <dbReference type="ARBA" id="ARBA00007617"/>
    </source>
</evidence>
<proteinExistence type="inferred from homology"/>
<protein>
    <recommendedName>
        <fullName evidence="10">VPS37 C-terminal domain-containing protein</fullName>
    </recommendedName>
</protein>
<dbReference type="PANTHER" id="PTHR13678">
    <property type="entry name" value="VACUOLAR PROTEIN SORTING-ASSOCIATED PROTEIN 37"/>
    <property type="match status" value="1"/>
</dbReference>
<dbReference type="Proteomes" id="UP001187343">
    <property type="component" value="Unassembled WGS sequence"/>
</dbReference>
<dbReference type="Gene3D" id="1.10.287.660">
    <property type="entry name" value="Helix hairpin bin"/>
    <property type="match status" value="1"/>
</dbReference>
<feature type="region of interest" description="Disordered" evidence="9">
    <location>
        <begin position="178"/>
        <end position="211"/>
    </location>
</feature>
<keyword evidence="3 7" id="KW-0813">Transport</keyword>
<evidence type="ECO:0000256" key="6">
    <source>
        <dbReference type="ARBA" id="ARBA00025010"/>
    </source>
</evidence>
<dbReference type="GO" id="GO:0006612">
    <property type="term" value="P:protein targeting to membrane"/>
    <property type="evidence" value="ECO:0007669"/>
    <property type="project" value="TreeGrafter"/>
</dbReference>
<dbReference type="SUPFAM" id="SSF140111">
    <property type="entry name" value="Endosomal sorting complex assembly domain"/>
    <property type="match status" value="1"/>
</dbReference>